<dbReference type="AlphaFoldDB" id="A0A1B8Y1D6"/>
<dbReference type="KEGG" id="xtr:101732464"/>
<organism evidence="1">
    <name type="scientific">Xenopus tropicalis</name>
    <name type="common">Western clawed frog</name>
    <name type="synonym">Silurana tropicalis</name>
    <dbReference type="NCBI Taxonomy" id="8364"/>
    <lineage>
        <taxon>Eukaryota</taxon>
        <taxon>Metazoa</taxon>
        <taxon>Chordata</taxon>
        <taxon>Craniata</taxon>
        <taxon>Vertebrata</taxon>
        <taxon>Euteleostomi</taxon>
        <taxon>Amphibia</taxon>
        <taxon>Batrachia</taxon>
        <taxon>Anura</taxon>
        <taxon>Pipoidea</taxon>
        <taxon>Pipidae</taxon>
        <taxon>Xenopodinae</taxon>
        <taxon>Xenopus</taxon>
        <taxon>Silurana</taxon>
    </lineage>
</organism>
<dbReference type="OrthoDB" id="8896123at2759"/>
<dbReference type="RefSeq" id="XP_004917680.2">
    <property type="nucleotide sequence ID" value="XM_004917623.4"/>
</dbReference>
<reference evidence="1" key="2">
    <citation type="journal article" date="2010" name="Science">
        <title>The genome of the Western clawed frog Xenopus tropicalis.</title>
        <authorList>
            <person name="Hellsten U."/>
            <person name="Harland R.M."/>
            <person name="Gilchrist M.J."/>
            <person name="Hendrix D."/>
            <person name="Jurka J."/>
            <person name="Kapitonov V."/>
            <person name="Ovcharenko I."/>
            <person name="Putnam N.H."/>
            <person name="Shu S."/>
            <person name="Taher L."/>
            <person name="Blitz I.L."/>
            <person name="Blumberg B."/>
            <person name="Dichmann D.S."/>
            <person name="Dubchak I."/>
            <person name="Amaya E."/>
            <person name="Detter J.C."/>
            <person name="Fletcher R."/>
            <person name="Gerhard D.S."/>
            <person name="Goodstein D."/>
            <person name="Graves T."/>
            <person name="Grigoriev I.V."/>
            <person name="Grimwood J."/>
            <person name="Kawashima T."/>
            <person name="Lindquist E."/>
            <person name="Lucas S.M."/>
            <person name="Mead P.E."/>
            <person name="Mitros T."/>
            <person name="Ogino H."/>
            <person name="Ohta Y."/>
            <person name="Poliakov A.V."/>
            <person name="Pollet N."/>
            <person name="Robert J."/>
            <person name="Salamov A."/>
            <person name="Sater A.K."/>
            <person name="Schmutz J."/>
            <person name="Terry A."/>
            <person name="Vize P.D."/>
            <person name="Warren W.C."/>
            <person name="Wells D."/>
            <person name="Wills A."/>
            <person name="Wilson R.K."/>
            <person name="Zimmerman L.B."/>
            <person name="Zorn A.M."/>
            <person name="Grainger R."/>
            <person name="Grammer T."/>
            <person name="Khokha M.K."/>
            <person name="Richardson P.M."/>
            <person name="Rokhsar D.S."/>
        </authorList>
    </citation>
    <scope>NUCLEOTIDE SEQUENCE [LARGE SCALE GENOMIC DNA]</scope>
    <source>
        <strain evidence="1">Nigerian</strain>
    </source>
</reference>
<proteinExistence type="predicted"/>
<reference evidence="1" key="3">
    <citation type="submission" date="2016-05" db="EMBL/GenBank/DDBJ databases">
        <title>WGS assembly of Xenopus tropicalis.</title>
        <authorList>
            <person name="Sessions A."/>
            <person name="Jenkins J."/>
            <person name="Mitros T."/>
            <person name="Lyons J.T."/>
            <person name="Dichmann D.S."/>
            <person name="Robert J."/>
            <person name="Harland R.M."/>
            <person name="Rokhsar D.S."/>
        </authorList>
    </citation>
    <scope>NUCLEOTIDE SEQUENCE</scope>
    <source>
        <strain evidence="1">Nigerian</strain>
    </source>
</reference>
<gene>
    <name evidence="1" type="ORF">XENTR_v90027941mg</name>
</gene>
<reference evidence="1" key="1">
    <citation type="submission" date="2009-11" db="EMBL/GenBank/DDBJ databases">
        <authorList>
            <consortium name="US DOE Joint Genome Institute (JGI-PGF)"/>
            <person name="Ottilar R."/>
            <person name="Schmutz J."/>
            <person name="Salamov A."/>
            <person name="Cheng J.F."/>
            <person name="Lucas S."/>
            <person name="Pitluck S."/>
            <person name="Gundlach H."/>
            <person name="Guo Y."/>
            <person name="Haberer G."/>
            <person name="Nasrallah J."/>
            <person name="Mayer K.F.X."/>
            <person name="van de Peer Y."/>
            <person name="Weigel D."/>
            <person name="Grigoriev I.V."/>
        </authorList>
    </citation>
    <scope>NUCLEOTIDE SEQUENCE</scope>
    <source>
        <strain evidence="1">Nigerian</strain>
    </source>
</reference>
<dbReference type="EMBL" id="KV460569">
    <property type="protein sequence ID" value="OCA16740.1"/>
    <property type="molecule type" value="Genomic_DNA"/>
</dbReference>
<accession>A0A1B8Y1D6</accession>
<sequence length="283" mass="32279">MNYLEDTSPCPLSEEESRLAYGAKQRALDILVDALRKQDSVLVENAGEYGHSVGRRPSLSPHLVLSLRAELERVTFVKVAHPFYAICYIYPRSHERIIYLGPRFWKQGQFLGADSRPGLLIKKAAQFLLHQTPGAVPAEHGTVVQGQRHEALSANQIRREFETVLNHQGRKTAQDSVCEDPYSRSWLLRNTPRGLLLLSNKERKVAEETKQRTLRILLNAVEKRDSHVMEKPEDFFGGQRLKNCPLTPPRLVQDVVIKLQKVTVLGNQTECTIIYIYIIYTQP</sequence>
<protein>
    <submittedName>
        <fullName evidence="1">Uncharacterized protein</fullName>
    </submittedName>
</protein>
<evidence type="ECO:0000313" key="1">
    <source>
        <dbReference type="EMBL" id="OCA16740.1"/>
    </source>
</evidence>
<name>A0A1B8Y1D6_XENTR</name>